<feature type="region of interest" description="Disordered" evidence="1">
    <location>
        <begin position="268"/>
        <end position="394"/>
    </location>
</feature>
<protein>
    <submittedName>
        <fullName evidence="2">Uncharacterized protein</fullName>
    </submittedName>
</protein>
<name>A0A6G6AB02_9VIRU</name>
<feature type="region of interest" description="Disordered" evidence="1">
    <location>
        <begin position="1"/>
        <end position="21"/>
    </location>
</feature>
<feature type="compositionally biased region" description="Acidic residues" evidence="1">
    <location>
        <begin position="332"/>
        <end position="341"/>
    </location>
</feature>
<proteinExistence type="predicted"/>
<evidence type="ECO:0000256" key="1">
    <source>
        <dbReference type="SAM" id="MobiDB-lite"/>
    </source>
</evidence>
<feature type="compositionally biased region" description="Acidic residues" evidence="1">
    <location>
        <begin position="268"/>
        <end position="277"/>
    </location>
</feature>
<evidence type="ECO:0000313" key="2">
    <source>
        <dbReference type="EMBL" id="QID06012.1"/>
    </source>
</evidence>
<reference evidence="2" key="1">
    <citation type="submission" date="2019-07" db="EMBL/GenBank/DDBJ databases">
        <title>The discovery of a new lineage B mimivirus raises questions about particles surface fibrils.</title>
        <authorList>
            <person name="Silva L.K.S."/>
            <person name="Rodrigues R.A.L."/>
            <person name="Andrade A.C.S.P."/>
            <person name="Hikida H."/>
            <person name="Andreani J."/>
            <person name="Levasseur A."/>
            <person name="La Scola B."/>
            <person name="Abrahao J.S."/>
        </authorList>
    </citation>
    <scope>NUCLEOTIDE SEQUENCE</scope>
    <source>
        <strain evidence="2">B60</strain>
    </source>
</reference>
<feature type="compositionally biased region" description="Acidic residues" evidence="1">
    <location>
        <begin position="367"/>
        <end position="377"/>
    </location>
</feature>
<organism evidence="2">
    <name type="scientific">Borely moumouvirus</name>
    <dbReference type="NCBI Taxonomy" id="2712067"/>
    <lineage>
        <taxon>Viruses</taxon>
        <taxon>Varidnaviria</taxon>
        <taxon>Bamfordvirae</taxon>
        <taxon>Nucleocytoviricota</taxon>
        <taxon>Megaviricetes</taxon>
        <taxon>Imitervirales</taxon>
        <taxon>Mimiviridae</taxon>
        <taxon>Megamimivirinae</taxon>
        <taxon>Moumouvirus</taxon>
    </lineage>
</organism>
<feature type="compositionally biased region" description="Acidic residues" evidence="1">
    <location>
        <begin position="294"/>
        <end position="317"/>
    </location>
</feature>
<feature type="compositionally biased region" description="Basic and acidic residues" evidence="1">
    <location>
        <begin position="342"/>
        <end position="353"/>
    </location>
</feature>
<accession>A0A6G6AB02</accession>
<dbReference type="EMBL" id="MN175499">
    <property type="protein sequence ID" value="QID06012.1"/>
    <property type="molecule type" value="Genomic_DNA"/>
</dbReference>
<feature type="compositionally biased region" description="Basic residues" evidence="1">
    <location>
        <begin position="380"/>
        <end position="394"/>
    </location>
</feature>
<sequence>MSKAGKKSFKSSSPTSSDSNKKVPIYRYKNVDFQNVLVSELEKKPKAQPLCYLNYKDDKHGETKLLVQSDKIKITDHGIPGIHEQYYPDDSKREFIKIPLDESQESCRKLIEHFDKADQFFGSKNLRKKIFGNNCEQYQYQPIIRKPQEQNNDNKNKTNGENKPKCDFVKIKFNMAGSNESRVNRTKLFQIKTGGEKEPVKADTITEVANHIRFQSEIKFIFYYVKIWANSSKTQGLNKYLYGVGLKIMAIEFVPNKGKGIDIDNLEFDESDDDDDGENKNVSPKKSSSKSKLDDDDDDENNNDDNNEDDNEEDEEPEVKQDKKSSKKKVVEEDDEEEQEEEQPKSKKKDDKKSKKPVKKTSKKVESEEDEEEEEEEVKPKKRTSKNKSPSKSK</sequence>